<sequence length="121" mass="13912">MRIQYRKAEKGAAKVSNPTGKSYETISKTRTRPEFRGVGAVTRDGIIVARRLWVSRVHVFIVHEKESTKYSNDTIPIMRGGFLAKIGTSERQKDSFAEQFGHVEEFSDHKTRFIVRKPQFP</sequence>
<keyword evidence="3" id="KW-1185">Reference proteome</keyword>
<feature type="compositionally biased region" description="Basic and acidic residues" evidence="1">
    <location>
        <begin position="1"/>
        <end position="12"/>
    </location>
</feature>
<reference evidence="2" key="1">
    <citation type="submission" date="2022-10" db="EMBL/GenBank/DDBJ databases">
        <authorList>
            <person name="Hyden B.L."/>
            <person name="Feng K."/>
            <person name="Yates T."/>
            <person name="Jawdy S."/>
            <person name="Smart L.B."/>
            <person name="Muchero W."/>
        </authorList>
    </citation>
    <scope>NUCLEOTIDE SEQUENCE</scope>
    <source>
        <tissue evidence="2">Shoot tip</tissue>
    </source>
</reference>
<protein>
    <submittedName>
        <fullName evidence="2">Uncharacterized protein</fullName>
    </submittedName>
</protein>
<feature type="region of interest" description="Disordered" evidence="1">
    <location>
        <begin position="1"/>
        <end position="24"/>
    </location>
</feature>
<gene>
    <name evidence="2" type="ORF">OIU77_009927</name>
</gene>
<evidence type="ECO:0000256" key="1">
    <source>
        <dbReference type="SAM" id="MobiDB-lite"/>
    </source>
</evidence>
<evidence type="ECO:0000313" key="2">
    <source>
        <dbReference type="EMBL" id="KAJ6328133.1"/>
    </source>
</evidence>
<organism evidence="2 3">
    <name type="scientific">Salix suchowensis</name>
    <dbReference type="NCBI Taxonomy" id="1278906"/>
    <lineage>
        <taxon>Eukaryota</taxon>
        <taxon>Viridiplantae</taxon>
        <taxon>Streptophyta</taxon>
        <taxon>Embryophyta</taxon>
        <taxon>Tracheophyta</taxon>
        <taxon>Spermatophyta</taxon>
        <taxon>Magnoliopsida</taxon>
        <taxon>eudicotyledons</taxon>
        <taxon>Gunneridae</taxon>
        <taxon>Pentapetalae</taxon>
        <taxon>rosids</taxon>
        <taxon>fabids</taxon>
        <taxon>Malpighiales</taxon>
        <taxon>Salicaceae</taxon>
        <taxon>Saliceae</taxon>
        <taxon>Salix</taxon>
    </lineage>
</organism>
<comment type="caution">
    <text evidence="2">The sequence shown here is derived from an EMBL/GenBank/DDBJ whole genome shotgun (WGS) entry which is preliminary data.</text>
</comment>
<dbReference type="Proteomes" id="UP001141253">
    <property type="component" value="Chromosome 14"/>
</dbReference>
<accession>A0ABQ9A6K9</accession>
<proteinExistence type="predicted"/>
<dbReference type="EMBL" id="JAPFFI010000022">
    <property type="protein sequence ID" value="KAJ6328133.1"/>
    <property type="molecule type" value="Genomic_DNA"/>
</dbReference>
<name>A0ABQ9A6K9_9ROSI</name>
<evidence type="ECO:0000313" key="3">
    <source>
        <dbReference type="Proteomes" id="UP001141253"/>
    </source>
</evidence>
<reference evidence="2" key="2">
    <citation type="journal article" date="2023" name="Int. J. Mol. Sci.">
        <title>De Novo Assembly and Annotation of 11 Diverse Shrub Willow (Salix) Genomes Reveals Novel Gene Organization in Sex-Linked Regions.</title>
        <authorList>
            <person name="Hyden B."/>
            <person name="Feng K."/>
            <person name="Yates T.B."/>
            <person name="Jawdy S."/>
            <person name="Cereghino C."/>
            <person name="Smart L.B."/>
            <person name="Muchero W."/>
        </authorList>
    </citation>
    <scope>NUCLEOTIDE SEQUENCE</scope>
    <source>
        <tissue evidence="2">Shoot tip</tissue>
    </source>
</reference>